<dbReference type="EMBL" id="BART01019711">
    <property type="protein sequence ID" value="GAG95295.1"/>
    <property type="molecule type" value="Genomic_DNA"/>
</dbReference>
<protein>
    <submittedName>
        <fullName evidence="1">Uncharacterized protein</fullName>
    </submittedName>
</protein>
<accession>X1BJT1</accession>
<organism evidence="1">
    <name type="scientific">marine sediment metagenome</name>
    <dbReference type="NCBI Taxonomy" id="412755"/>
    <lineage>
        <taxon>unclassified sequences</taxon>
        <taxon>metagenomes</taxon>
        <taxon>ecological metagenomes</taxon>
    </lineage>
</organism>
<gene>
    <name evidence="1" type="ORF">S01H4_36813</name>
</gene>
<evidence type="ECO:0000313" key="1">
    <source>
        <dbReference type="EMBL" id="GAG95295.1"/>
    </source>
</evidence>
<comment type="caution">
    <text evidence="1">The sequence shown here is derived from an EMBL/GenBank/DDBJ whole genome shotgun (WGS) entry which is preliminary data.</text>
</comment>
<reference evidence="1" key="1">
    <citation type="journal article" date="2014" name="Front. Microbiol.">
        <title>High frequency of phylogenetically diverse reductive dehalogenase-homologous genes in deep subseafloor sedimentary metagenomes.</title>
        <authorList>
            <person name="Kawai M."/>
            <person name="Futagami T."/>
            <person name="Toyoda A."/>
            <person name="Takaki Y."/>
            <person name="Nishi S."/>
            <person name="Hori S."/>
            <person name="Arai W."/>
            <person name="Tsubouchi T."/>
            <person name="Morono Y."/>
            <person name="Uchiyama I."/>
            <person name="Ito T."/>
            <person name="Fujiyama A."/>
            <person name="Inagaki F."/>
            <person name="Takami H."/>
        </authorList>
    </citation>
    <scope>NUCLEOTIDE SEQUENCE</scope>
    <source>
        <strain evidence="1">Expedition CK06-06</strain>
    </source>
</reference>
<dbReference type="AlphaFoldDB" id="X1BJT1"/>
<name>X1BJT1_9ZZZZ</name>
<sequence>MKLVWKSYRINKPEINLINDLRHTIINYYMTENPDEYIIRLGGVLFSVLENEQLPPFPQTFKGIKYIEDNSMEDGCYCIYRKEKSIPIELTPVKTLDAWFANLPLIYKIDLYNNYIKIIAENLK</sequence>
<proteinExistence type="predicted"/>